<dbReference type="GO" id="GO:0005886">
    <property type="term" value="C:plasma membrane"/>
    <property type="evidence" value="ECO:0007669"/>
    <property type="project" value="TreeGrafter"/>
</dbReference>
<comment type="catalytic activity">
    <reaction evidence="1">
        <text>a 1,2-diacyl-sn-glycero-3-phosphocholine + H2O = a 1,2-diacyl-sn-glycero-3-phosphate + choline + H(+)</text>
        <dbReference type="Rhea" id="RHEA:14445"/>
        <dbReference type="ChEBI" id="CHEBI:15354"/>
        <dbReference type="ChEBI" id="CHEBI:15377"/>
        <dbReference type="ChEBI" id="CHEBI:15378"/>
        <dbReference type="ChEBI" id="CHEBI:57643"/>
        <dbReference type="ChEBI" id="CHEBI:58608"/>
        <dbReference type="EC" id="3.1.4.4"/>
    </reaction>
</comment>
<protein>
    <recommendedName>
        <fullName evidence="2">phospholipase D</fullName>
        <ecNumber evidence="2">3.1.4.4</ecNumber>
    </recommendedName>
</protein>
<keyword evidence="5" id="KW-0442">Lipid degradation</keyword>
<dbReference type="SMART" id="SM00155">
    <property type="entry name" value="PLDc"/>
    <property type="match status" value="2"/>
</dbReference>
<keyword evidence="4" id="KW-0378">Hydrolase</keyword>
<dbReference type="Proteomes" id="UP001209570">
    <property type="component" value="Unassembled WGS sequence"/>
</dbReference>
<evidence type="ECO:0000256" key="6">
    <source>
        <dbReference type="ARBA" id="ARBA00023098"/>
    </source>
</evidence>
<dbReference type="Gene3D" id="3.30.870.10">
    <property type="entry name" value="Endonuclease Chain A"/>
    <property type="match status" value="2"/>
</dbReference>
<dbReference type="CDD" id="cd09105">
    <property type="entry name" value="PLDc_vPLD1_2_like_2"/>
    <property type="match status" value="1"/>
</dbReference>
<dbReference type="PANTHER" id="PTHR18896">
    <property type="entry name" value="PHOSPHOLIPASE D"/>
    <property type="match status" value="1"/>
</dbReference>
<dbReference type="PROSITE" id="PS50035">
    <property type="entry name" value="PLD"/>
    <property type="match status" value="1"/>
</dbReference>
<evidence type="ECO:0000313" key="8">
    <source>
        <dbReference type="EMBL" id="KAJ0399693.1"/>
    </source>
</evidence>
<name>A0AAD5LFV9_PYTIN</name>
<proteinExistence type="predicted"/>
<dbReference type="GO" id="GO:0009395">
    <property type="term" value="P:phospholipid catabolic process"/>
    <property type="evidence" value="ECO:0007669"/>
    <property type="project" value="TreeGrafter"/>
</dbReference>
<evidence type="ECO:0000256" key="1">
    <source>
        <dbReference type="ARBA" id="ARBA00000798"/>
    </source>
</evidence>
<evidence type="ECO:0000256" key="5">
    <source>
        <dbReference type="ARBA" id="ARBA00022963"/>
    </source>
</evidence>
<dbReference type="EMBL" id="JAKCXM010000174">
    <property type="protein sequence ID" value="KAJ0399693.1"/>
    <property type="molecule type" value="Genomic_DNA"/>
</dbReference>
<dbReference type="GO" id="GO:0004630">
    <property type="term" value="F:phospholipase D activity"/>
    <property type="evidence" value="ECO:0007669"/>
    <property type="project" value="UniProtKB-EC"/>
</dbReference>
<evidence type="ECO:0000256" key="3">
    <source>
        <dbReference type="ARBA" id="ARBA00022737"/>
    </source>
</evidence>
<dbReference type="InterPro" id="IPR025202">
    <property type="entry name" value="PLD-like_dom"/>
</dbReference>
<reference evidence="8" key="1">
    <citation type="submission" date="2021-12" db="EMBL/GenBank/DDBJ databases">
        <title>Prjna785345.</title>
        <authorList>
            <person name="Rujirawat T."/>
            <person name="Krajaejun T."/>
        </authorList>
    </citation>
    <scope>NUCLEOTIDE SEQUENCE</scope>
    <source>
        <strain evidence="8">Pi057C3</strain>
    </source>
</reference>
<feature type="domain" description="PLD phosphodiesterase" evidence="7">
    <location>
        <begin position="413"/>
        <end position="440"/>
    </location>
</feature>
<gene>
    <name evidence="8" type="ORF">P43SY_003698</name>
</gene>
<evidence type="ECO:0000256" key="4">
    <source>
        <dbReference type="ARBA" id="ARBA00022801"/>
    </source>
</evidence>
<evidence type="ECO:0000256" key="2">
    <source>
        <dbReference type="ARBA" id="ARBA00012027"/>
    </source>
</evidence>
<dbReference type="EC" id="3.1.4.4" evidence="2"/>
<accession>A0AAD5LFV9</accession>
<keyword evidence="3" id="KW-0677">Repeat</keyword>
<dbReference type="SUPFAM" id="SSF56024">
    <property type="entry name" value="Phospholipase D/nuclease"/>
    <property type="match status" value="2"/>
</dbReference>
<sequence length="546" mass="60892">MGVVFSKCAQGTPVVDALKETKVNPTDGLAITTAQQPLLDPQDWLLTESEITAARNGAARYDLAVQSAGNTVTTFASSDQYFEQLLDALEVTKGPDDFIWIAGWTLNHEVPLAPQRENFGETSLRRVVERAVLQRGVHVRALVWANKLERAQVLATRDWMNGLAGAGSALMILDGRLPHPTSSHHQKFVVVRRGDSLLAFVGGLDIALDRWDTIHHDQKTLRETRGIKGDSDGWIDAALRLHGPAALDVAATFVARWNSSVKPAKHWHSELLDFDNPDAFPAIKLPTQGITMPTTGSAVVQIVRTFSPREPDLYPELAPQGELTILQGRLKAIGKARNFIFIEDQYFFFMPQLMTALREALQRVLRVIVVVQKPTVSSQSRIAGYEKLVYEMARPLLTEFPTKFHIFTIKETRNLYIHTKLVLVDDVLLSVSSANWNRRSMTSDSEIGASIVDTKRFKNLADGGIEVGGLVRDFRLRKFAELTGQTASDLAMMSIVESCDWFSTAAADPSSLLERLEVEPRWKFIVFQEEYTLKVVDPDDLNDTDD</sequence>
<dbReference type="AlphaFoldDB" id="A0AAD5LFV9"/>
<organism evidence="8 9">
    <name type="scientific">Pythium insidiosum</name>
    <name type="common">Pythiosis disease agent</name>
    <dbReference type="NCBI Taxonomy" id="114742"/>
    <lineage>
        <taxon>Eukaryota</taxon>
        <taxon>Sar</taxon>
        <taxon>Stramenopiles</taxon>
        <taxon>Oomycota</taxon>
        <taxon>Peronosporomycetes</taxon>
        <taxon>Pythiales</taxon>
        <taxon>Pythiaceae</taxon>
        <taxon>Pythium</taxon>
    </lineage>
</organism>
<evidence type="ECO:0000313" key="9">
    <source>
        <dbReference type="Proteomes" id="UP001209570"/>
    </source>
</evidence>
<dbReference type="PANTHER" id="PTHR18896:SF76">
    <property type="entry name" value="PHOSPHOLIPASE"/>
    <property type="match status" value="1"/>
</dbReference>
<keyword evidence="6" id="KW-0443">Lipid metabolism</keyword>
<dbReference type="Pfam" id="PF13091">
    <property type="entry name" value="PLDc_2"/>
    <property type="match status" value="1"/>
</dbReference>
<dbReference type="InterPro" id="IPR015679">
    <property type="entry name" value="PLipase_D_fam"/>
</dbReference>
<dbReference type="InterPro" id="IPR001736">
    <property type="entry name" value="PLipase_D/transphosphatidylase"/>
</dbReference>
<evidence type="ECO:0000259" key="7">
    <source>
        <dbReference type="PROSITE" id="PS50035"/>
    </source>
</evidence>
<comment type="caution">
    <text evidence="8">The sequence shown here is derived from an EMBL/GenBank/DDBJ whole genome shotgun (WGS) entry which is preliminary data.</text>
</comment>
<keyword evidence="9" id="KW-1185">Reference proteome</keyword>